<gene>
    <name evidence="1" type="ORF">LCGC14_1688940</name>
</gene>
<protein>
    <recommendedName>
        <fullName evidence="2">Antitoxin SocA-like Panacea domain-containing protein</fullName>
    </recommendedName>
</protein>
<evidence type="ECO:0000313" key="1">
    <source>
        <dbReference type="EMBL" id="KKM16130.1"/>
    </source>
</evidence>
<reference evidence="1" key="1">
    <citation type="journal article" date="2015" name="Nature">
        <title>Complex archaea that bridge the gap between prokaryotes and eukaryotes.</title>
        <authorList>
            <person name="Spang A."/>
            <person name="Saw J.H."/>
            <person name="Jorgensen S.L."/>
            <person name="Zaremba-Niedzwiedzka K."/>
            <person name="Martijn J."/>
            <person name="Lind A.E."/>
            <person name="van Eijk R."/>
            <person name="Schleper C."/>
            <person name="Guy L."/>
            <person name="Ettema T.J."/>
        </authorList>
    </citation>
    <scope>NUCLEOTIDE SEQUENCE</scope>
</reference>
<dbReference type="AlphaFoldDB" id="A0A0F9KLH4"/>
<organism evidence="1">
    <name type="scientific">marine sediment metagenome</name>
    <dbReference type="NCBI Taxonomy" id="412755"/>
    <lineage>
        <taxon>unclassified sequences</taxon>
        <taxon>metagenomes</taxon>
        <taxon>ecological metagenomes</taxon>
    </lineage>
</organism>
<dbReference type="EMBL" id="LAZR01014745">
    <property type="protein sequence ID" value="KKM16130.1"/>
    <property type="molecule type" value="Genomic_DNA"/>
</dbReference>
<name>A0A0F9KLH4_9ZZZZ</name>
<accession>A0A0F9KLH4</accession>
<proteinExistence type="predicted"/>
<evidence type="ECO:0008006" key="2">
    <source>
        <dbReference type="Google" id="ProtNLM"/>
    </source>
</evidence>
<comment type="caution">
    <text evidence="1">The sequence shown here is derived from an EMBL/GenBank/DDBJ whole genome shotgun (WGS) entry which is preliminary data.</text>
</comment>
<sequence>MSEVNPDFLKVIAIISNCKLEMKDPKPAKNFQTRLIIQKIIFLSKMLGINLKRYNFSLYKNGPYSPDLTADYYDNNELIAALETSYHLTPDDHEVVDKINELVLEHPLNIYNQADLLEAVSTAYYIKHYNEDILDDDLFEQTKDEKPFISVKIITIALNIVKKLRFKQEYLTKEIQDELDLWDKAED</sequence>